<keyword evidence="2" id="KW-1185">Reference proteome</keyword>
<dbReference type="EMBL" id="VAUA01000007">
    <property type="protein sequence ID" value="TLP61419.1"/>
    <property type="molecule type" value="Genomic_DNA"/>
</dbReference>
<protein>
    <recommendedName>
        <fullName evidence="3">Sulfotransferase family protein</fullName>
    </recommendedName>
</protein>
<organism evidence="1 2">
    <name type="scientific">Parasedimentitalea maritima</name>
    <dbReference type="NCBI Taxonomy" id="2578117"/>
    <lineage>
        <taxon>Bacteria</taxon>
        <taxon>Pseudomonadati</taxon>
        <taxon>Pseudomonadota</taxon>
        <taxon>Alphaproteobacteria</taxon>
        <taxon>Rhodobacterales</taxon>
        <taxon>Paracoccaceae</taxon>
        <taxon>Parasedimentitalea</taxon>
    </lineage>
</organism>
<proteinExistence type="predicted"/>
<evidence type="ECO:0000313" key="2">
    <source>
        <dbReference type="Proteomes" id="UP000305041"/>
    </source>
</evidence>
<name>A0ABY2UUK6_9RHOB</name>
<sequence>MRLILYAGFHKTGTSSVQRALSQNKALLDSFVRVLMKQDMTALCKAARAWSISRDTLDQGLLQYECAELISSLNPDDPRPVLLASEDLGGHMPGRLGLKTYDAVPDLMGTIRQTATLVRTDIDMSFYFSTRSKDAWLRSCYAQHLRASDLTADEGDYVKNHQTSADFAPILDKVRDVVAPHSVTSASLEASQQGENGPLGPILDLLGVPQSLRHKLTPVPAINTRLPKALQQKLLEINRSPLPYKVRHQQKQSLIAGWHE</sequence>
<evidence type="ECO:0000313" key="1">
    <source>
        <dbReference type="EMBL" id="TLP61419.1"/>
    </source>
</evidence>
<dbReference type="Gene3D" id="3.40.50.300">
    <property type="entry name" value="P-loop containing nucleotide triphosphate hydrolases"/>
    <property type="match status" value="1"/>
</dbReference>
<comment type="caution">
    <text evidence="1">The sequence shown here is derived from an EMBL/GenBank/DDBJ whole genome shotgun (WGS) entry which is preliminary data.</text>
</comment>
<evidence type="ECO:0008006" key="3">
    <source>
        <dbReference type="Google" id="ProtNLM"/>
    </source>
</evidence>
<accession>A0ABY2UUK6</accession>
<dbReference type="RefSeq" id="WP_138163807.1">
    <property type="nucleotide sequence ID" value="NZ_VAUA01000007.1"/>
</dbReference>
<gene>
    <name evidence="1" type="ORF">FEE96_14345</name>
</gene>
<reference evidence="1 2" key="1">
    <citation type="submission" date="2019-05" db="EMBL/GenBank/DDBJ databases">
        <title>Draft genome sequence of Pelagicola sp. DSW4-44.</title>
        <authorList>
            <person name="Oh J."/>
        </authorList>
    </citation>
    <scope>NUCLEOTIDE SEQUENCE [LARGE SCALE GENOMIC DNA]</scope>
    <source>
        <strain evidence="1 2">DSW4-44</strain>
    </source>
</reference>
<dbReference type="Proteomes" id="UP000305041">
    <property type="component" value="Unassembled WGS sequence"/>
</dbReference>
<dbReference type="InterPro" id="IPR027417">
    <property type="entry name" value="P-loop_NTPase"/>
</dbReference>